<protein>
    <submittedName>
        <fullName evidence="19 20">DNA-formamidopyrimidine glycosylase</fullName>
        <ecNumber evidence="19">4.2.99.18</ecNumber>
        <ecNumber evidence="19 20">3.2.2.23</ecNumber>
    </submittedName>
</protein>
<evidence type="ECO:0000256" key="2">
    <source>
        <dbReference type="ARBA" id="ARBA00001947"/>
    </source>
</evidence>
<evidence type="ECO:0000256" key="1">
    <source>
        <dbReference type="ARBA" id="ARBA00001668"/>
    </source>
</evidence>
<evidence type="ECO:0000259" key="18">
    <source>
        <dbReference type="PROSITE" id="PS51068"/>
    </source>
</evidence>
<dbReference type="PANTHER" id="PTHR22993">
    <property type="entry name" value="FORMAMIDOPYRIMIDINE-DNA GLYCOSYLASE"/>
    <property type="match status" value="1"/>
</dbReference>
<dbReference type="GO" id="GO:0008270">
    <property type="term" value="F:zinc ion binding"/>
    <property type="evidence" value="ECO:0007669"/>
    <property type="project" value="UniProtKB-KW"/>
</dbReference>
<dbReference type="InterPro" id="IPR000214">
    <property type="entry name" value="Znf_DNA_glyclase/AP_lyase"/>
</dbReference>
<dbReference type="Proteomes" id="UP000280036">
    <property type="component" value="Unassembled WGS sequence"/>
</dbReference>
<evidence type="ECO:0000256" key="7">
    <source>
        <dbReference type="ARBA" id="ARBA00022771"/>
    </source>
</evidence>
<dbReference type="RefSeq" id="WP_126117845.1">
    <property type="nucleotide sequence ID" value="NZ_CP101806.1"/>
</dbReference>
<comment type="subunit">
    <text evidence="4">Monomer.</text>
</comment>
<dbReference type="Gene3D" id="3.20.190.10">
    <property type="entry name" value="MutM-like, N-terminal"/>
    <property type="match status" value="1"/>
</dbReference>
<dbReference type="InterPro" id="IPR015886">
    <property type="entry name" value="H2TH_FPG"/>
</dbReference>
<keyword evidence="5" id="KW-0479">Metal-binding</keyword>
<dbReference type="SMART" id="SM00898">
    <property type="entry name" value="Fapy_DNA_glyco"/>
    <property type="match status" value="1"/>
</dbReference>
<evidence type="ECO:0000256" key="5">
    <source>
        <dbReference type="ARBA" id="ARBA00022723"/>
    </source>
</evidence>
<dbReference type="GO" id="GO:0003684">
    <property type="term" value="F:damaged DNA binding"/>
    <property type="evidence" value="ECO:0007669"/>
    <property type="project" value="InterPro"/>
</dbReference>
<dbReference type="Proteomes" id="UP001058569">
    <property type="component" value="Chromosome"/>
</dbReference>
<evidence type="ECO:0000313" key="21">
    <source>
        <dbReference type="Proteomes" id="UP000280036"/>
    </source>
</evidence>
<feature type="domain" description="FPG-type" evidence="17">
    <location>
        <begin position="238"/>
        <end position="273"/>
    </location>
</feature>
<comment type="catalytic activity">
    <reaction evidence="1">
        <text>Hydrolysis of DNA containing ring-opened 7-methylguanine residues, releasing 2,6-diamino-4-hydroxy-5-(N-methyl)formamidopyrimidine.</text>
        <dbReference type="EC" id="3.2.2.23"/>
    </reaction>
</comment>
<dbReference type="NCBIfam" id="NF002211">
    <property type="entry name" value="PRK01103.1"/>
    <property type="match status" value="1"/>
</dbReference>
<dbReference type="Pfam" id="PF01149">
    <property type="entry name" value="Fapy_DNA_glyco"/>
    <property type="match status" value="1"/>
</dbReference>
<accession>A0A3P8MD96</accession>
<comment type="similarity">
    <text evidence="3">Belongs to the FPG family.</text>
</comment>
<organism evidence="20 21">
    <name type="scientific">Mycoplasmopsis caviae</name>
    <dbReference type="NCBI Taxonomy" id="55603"/>
    <lineage>
        <taxon>Bacteria</taxon>
        <taxon>Bacillati</taxon>
        <taxon>Mycoplasmatota</taxon>
        <taxon>Mycoplasmoidales</taxon>
        <taxon>Metamycoplasmataceae</taxon>
        <taxon>Mycoplasmopsis</taxon>
    </lineage>
</organism>
<evidence type="ECO:0000256" key="11">
    <source>
        <dbReference type="ARBA" id="ARBA00023204"/>
    </source>
</evidence>
<reference evidence="19" key="2">
    <citation type="submission" date="2022-07" db="EMBL/GenBank/DDBJ databases">
        <title>Complete genome of Mycoplasma caviae type strain G122.</title>
        <authorList>
            <person name="Spergser J."/>
        </authorList>
    </citation>
    <scope>NUCLEOTIDE SEQUENCE</scope>
    <source>
        <strain evidence="19">G122</strain>
    </source>
</reference>
<evidence type="ECO:0000256" key="15">
    <source>
        <dbReference type="ARBA" id="ARBA00044632"/>
    </source>
</evidence>
<keyword evidence="11" id="KW-0234">DNA repair</keyword>
<evidence type="ECO:0000256" key="6">
    <source>
        <dbReference type="ARBA" id="ARBA00022763"/>
    </source>
</evidence>
<dbReference type="GO" id="GO:0034039">
    <property type="term" value="F:8-oxo-7,8-dihydroguanine DNA N-glycosylase activity"/>
    <property type="evidence" value="ECO:0007669"/>
    <property type="project" value="TreeGrafter"/>
</dbReference>
<gene>
    <name evidence="20" type="primary">nei</name>
    <name evidence="19" type="synonym">mutM</name>
    <name evidence="20" type="ORF">NCTC10126_00027</name>
    <name evidence="19" type="ORF">NPA07_02410</name>
</gene>
<dbReference type="InterPro" id="IPR010979">
    <property type="entry name" value="Ribosomal_uS13-like_H2TH"/>
</dbReference>
<dbReference type="EMBL" id="CP101806">
    <property type="protein sequence ID" value="UUD35704.1"/>
    <property type="molecule type" value="Genomic_DNA"/>
</dbReference>
<dbReference type="OrthoDB" id="9800855at2"/>
<keyword evidence="10" id="KW-0238">DNA-binding</keyword>
<reference evidence="20 21" key="1">
    <citation type="submission" date="2018-12" db="EMBL/GenBank/DDBJ databases">
        <authorList>
            <consortium name="Pathogen Informatics"/>
        </authorList>
    </citation>
    <scope>NUCLEOTIDE SEQUENCE [LARGE SCALE GENOMIC DNA]</scope>
    <source>
        <strain evidence="20 21">NCTC10126</strain>
    </source>
</reference>
<evidence type="ECO:0000256" key="3">
    <source>
        <dbReference type="ARBA" id="ARBA00009409"/>
    </source>
</evidence>
<feature type="domain" description="Formamidopyrimidine-DNA glycosylase catalytic" evidence="18">
    <location>
        <begin position="2"/>
        <end position="115"/>
    </location>
</feature>
<evidence type="ECO:0000256" key="14">
    <source>
        <dbReference type="ARBA" id="ARBA00023295"/>
    </source>
</evidence>
<dbReference type="InterPro" id="IPR012319">
    <property type="entry name" value="FPG_cat"/>
</dbReference>
<keyword evidence="7 16" id="KW-0863">Zinc-finger</keyword>
<evidence type="ECO:0000313" key="20">
    <source>
        <dbReference type="EMBL" id="VDR41550.1"/>
    </source>
</evidence>
<keyword evidence="6" id="KW-0227">DNA damage</keyword>
<dbReference type="SUPFAM" id="SSF57716">
    <property type="entry name" value="Glucocorticoid receptor-like (DNA-binding domain)"/>
    <property type="match status" value="1"/>
</dbReference>
<evidence type="ECO:0000256" key="10">
    <source>
        <dbReference type="ARBA" id="ARBA00023125"/>
    </source>
</evidence>
<keyword evidence="8 20" id="KW-0378">Hydrolase</keyword>
<dbReference type="PROSITE" id="PS51066">
    <property type="entry name" value="ZF_FPG_2"/>
    <property type="match status" value="1"/>
</dbReference>
<dbReference type="GO" id="GO:0003690">
    <property type="term" value="F:double-stranded DNA binding"/>
    <property type="evidence" value="ECO:0007669"/>
    <property type="project" value="UniProtKB-ARBA"/>
</dbReference>
<evidence type="ECO:0000259" key="17">
    <source>
        <dbReference type="PROSITE" id="PS51066"/>
    </source>
</evidence>
<dbReference type="CDD" id="cd08966">
    <property type="entry name" value="EcFpg-like_N"/>
    <property type="match status" value="1"/>
</dbReference>
<evidence type="ECO:0000313" key="22">
    <source>
        <dbReference type="Proteomes" id="UP001058569"/>
    </source>
</evidence>
<dbReference type="EC" id="4.2.99.18" evidence="19"/>
<dbReference type="GO" id="GO:0140078">
    <property type="term" value="F:class I DNA-(apurinic or apyrimidinic site) endonuclease activity"/>
    <property type="evidence" value="ECO:0007669"/>
    <property type="project" value="UniProtKB-EC"/>
</dbReference>
<dbReference type="AlphaFoldDB" id="A0A3P8MD96"/>
<proteinExistence type="inferred from homology"/>
<evidence type="ECO:0000256" key="13">
    <source>
        <dbReference type="ARBA" id="ARBA00023268"/>
    </source>
</evidence>
<dbReference type="Gene3D" id="1.10.8.50">
    <property type="match status" value="1"/>
</dbReference>
<keyword evidence="14 20" id="KW-0326">Glycosidase</keyword>
<dbReference type="EMBL" id="UZVY01000001">
    <property type="protein sequence ID" value="VDR41550.1"/>
    <property type="molecule type" value="Genomic_DNA"/>
</dbReference>
<dbReference type="EC" id="3.2.2.23" evidence="19 20"/>
<keyword evidence="9" id="KW-0862">Zinc</keyword>
<comment type="cofactor">
    <cofactor evidence="2">
        <name>Zn(2+)</name>
        <dbReference type="ChEBI" id="CHEBI:29105"/>
    </cofactor>
</comment>
<dbReference type="GO" id="GO:0006284">
    <property type="term" value="P:base-excision repair"/>
    <property type="evidence" value="ECO:0007669"/>
    <property type="project" value="InterPro"/>
</dbReference>
<evidence type="ECO:0000256" key="4">
    <source>
        <dbReference type="ARBA" id="ARBA00011245"/>
    </source>
</evidence>
<dbReference type="FunFam" id="1.10.8.50:FF:000003">
    <property type="entry name" value="Formamidopyrimidine-DNA glycosylase"/>
    <property type="match status" value="1"/>
</dbReference>
<comment type="catalytic activity">
    <reaction evidence="15">
        <text>2'-deoxyribonucleotide-(2'-deoxyribose 5'-phosphate)-2'-deoxyribonucleotide-DNA = a 3'-end 2'-deoxyribonucleotide-(2,3-dehydro-2,3-deoxyribose 5'-phosphate)-DNA + a 5'-end 5'-phospho-2'-deoxyribonucleoside-DNA + H(+)</text>
        <dbReference type="Rhea" id="RHEA:66592"/>
        <dbReference type="Rhea" id="RHEA-COMP:13180"/>
        <dbReference type="Rhea" id="RHEA-COMP:16897"/>
        <dbReference type="Rhea" id="RHEA-COMP:17067"/>
        <dbReference type="ChEBI" id="CHEBI:15378"/>
        <dbReference type="ChEBI" id="CHEBI:136412"/>
        <dbReference type="ChEBI" id="CHEBI:157695"/>
        <dbReference type="ChEBI" id="CHEBI:167181"/>
        <dbReference type="EC" id="4.2.99.18"/>
    </reaction>
</comment>
<evidence type="ECO:0000313" key="19">
    <source>
        <dbReference type="EMBL" id="UUD35704.1"/>
    </source>
</evidence>
<dbReference type="Pfam" id="PF06831">
    <property type="entry name" value="H2TH"/>
    <property type="match status" value="1"/>
</dbReference>
<dbReference type="NCBIfam" id="TIGR00577">
    <property type="entry name" value="fpg"/>
    <property type="match status" value="1"/>
</dbReference>
<keyword evidence="13" id="KW-0511">Multifunctional enzyme</keyword>
<evidence type="ECO:0000256" key="8">
    <source>
        <dbReference type="ARBA" id="ARBA00022801"/>
    </source>
</evidence>
<evidence type="ECO:0000256" key="12">
    <source>
        <dbReference type="ARBA" id="ARBA00023239"/>
    </source>
</evidence>
<dbReference type="PROSITE" id="PS51068">
    <property type="entry name" value="FPG_CAT"/>
    <property type="match status" value="1"/>
</dbReference>
<dbReference type="SUPFAM" id="SSF46946">
    <property type="entry name" value="S13-like H2TH domain"/>
    <property type="match status" value="1"/>
</dbReference>
<sequence>MPELPEVRSVVKDLRPKIIDRKIVKIDILEPKLIKEVSSSEFVQFLLNEKFINVENLAKHIIFVLSNNKYLLSHLRMSGKYFTHYKFRPASKHDYMIFHLDDGSCIYYNDSRKFGTFHIKDDKALLTTKPLNKVAKIPSEINVSELFDKIKTKNIPIKQVLMDQSLVSGIGNIYANETLFLAKVNPLTPAKNISFSVLSSIIKTATVIMDKATELGGSSIDSYTSVDGVKGEFQNFLQVHGHFNENCPRCKVSKINKIFINKRGTYYCPNCQK</sequence>
<dbReference type="PANTHER" id="PTHR22993:SF9">
    <property type="entry name" value="FORMAMIDOPYRIMIDINE-DNA GLYCOSYLASE"/>
    <property type="match status" value="1"/>
</dbReference>
<dbReference type="InterPro" id="IPR020629">
    <property type="entry name" value="FPG_Glyclase"/>
</dbReference>
<dbReference type="SUPFAM" id="SSF81624">
    <property type="entry name" value="N-terminal domain of MutM-like DNA repair proteins"/>
    <property type="match status" value="1"/>
</dbReference>
<evidence type="ECO:0000256" key="9">
    <source>
        <dbReference type="ARBA" id="ARBA00022833"/>
    </source>
</evidence>
<dbReference type="InterPro" id="IPR035937">
    <property type="entry name" value="FPG_N"/>
</dbReference>
<name>A0A3P8MD96_9BACT</name>
<dbReference type="SMART" id="SM01232">
    <property type="entry name" value="H2TH"/>
    <property type="match status" value="1"/>
</dbReference>
<evidence type="ECO:0000256" key="16">
    <source>
        <dbReference type="PROSITE-ProRule" id="PRU00391"/>
    </source>
</evidence>
<keyword evidence="22" id="KW-1185">Reference proteome</keyword>
<keyword evidence="12 19" id="KW-0456">Lyase</keyword>